<gene>
    <name evidence="1" type="ORF">ATANTOWER_029241</name>
</gene>
<reference evidence="1 2" key="1">
    <citation type="submission" date="2021-07" db="EMBL/GenBank/DDBJ databases">
        <authorList>
            <person name="Palmer J.M."/>
        </authorList>
    </citation>
    <scope>NUCLEOTIDE SEQUENCE [LARGE SCALE GENOMIC DNA]</scope>
    <source>
        <strain evidence="1 2">AT_MEX2019</strain>
        <tissue evidence="1">Muscle</tissue>
    </source>
</reference>
<dbReference type="Proteomes" id="UP001345963">
    <property type="component" value="Unassembled WGS sequence"/>
</dbReference>
<dbReference type="EMBL" id="JAHUTI010066532">
    <property type="protein sequence ID" value="MED6253422.1"/>
    <property type="molecule type" value="Genomic_DNA"/>
</dbReference>
<keyword evidence="2" id="KW-1185">Reference proteome</keyword>
<feature type="non-terminal residue" evidence="1">
    <location>
        <position position="1"/>
    </location>
</feature>
<proteinExistence type="predicted"/>
<accession>A0ABU7BRY3</accession>
<comment type="caution">
    <text evidence="1">The sequence shown here is derived from an EMBL/GenBank/DDBJ whole genome shotgun (WGS) entry which is preliminary data.</text>
</comment>
<name>A0ABU7BRY3_9TELE</name>
<evidence type="ECO:0000313" key="1">
    <source>
        <dbReference type="EMBL" id="MED6253422.1"/>
    </source>
</evidence>
<sequence length="91" mass="10546">QTGGLPSFSRIEHILLVNDSISFFCRNYKCWYIDHLRSFELTSTDSFSVFQLLELNDTGMAAQALLLHVHVSTDIVRKLTLIPRQWDSWDS</sequence>
<protein>
    <submittedName>
        <fullName evidence="1">Uncharacterized protein</fullName>
    </submittedName>
</protein>
<organism evidence="1 2">
    <name type="scientific">Ataeniobius toweri</name>
    <dbReference type="NCBI Taxonomy" id="208326"/>
    <lineage>
        <taxon>Eukaryota</taxon>
        <taxon>Metazoa</taxon>
        <taxon>Chordata</taxon>
        <taxon>Craniata</taxon>
        <taxon>Vertebrata</taxon>
        <taxon>Euteleostomi</taxon>
        <taxon>Actinopterygii</taxon>
        <taxon>Neopterygii</taxon>
        <taxon>Teleostei</taxon>
        <taxon>Neoteleostei</taxon>
        <taxon>Acanthomorphata</taxon>
        <taxon>Ovalentaria</taxon>
        <taxon>Atherinomorphae</taxon>
        <taxon>Cyprinodontiformes</taxon>
        <taxon>Goodeidae</taxon>
        <taxon>Ataeniobius</taxon>
    </lineage>
</organism>
<evidence type="ECO:0000313" key="2">
    <source>
        <dbReference type="Proteomes" id="UP001345963"/>
    </source>
</evidence>